<accession>A0A0M0LCY8</accession>
<reference evidence="3" key="1">
    <citation type="submission" date="2015-08" db="EMBL/GenBank/DDBJ databases">
        <title>Fjat-10028 dsm 16317.</title>
        <authorList>
            <person name="Liu B."/>
            <person name="Wang J."/>
            <person name="Zhu Y."/>
            <person name="Liu G."/>
            <person name="Chen Q."/>
            <person name="Chen Z."/>
            <person name="Lan J."/>
            <person name="Che J."/>
            <person name="Ge C."/>
            <person name="Shi H."/>
            <person name="Pan Z."/>
            <person name="Liu X."/>
        </authorList>
    </citation>
    <scope>NUCLEOTIDE SEQUENCE [LARGE SCALE GENOMIC DNA]</scope>
    <source>
        <strain evidence="3">DSM 16317</strain>
    </source>
</reference>
<feature type="domain" description="HTH marR-type" evidence="1">
    <location>
        <begin position="21"/>
        <end position="50"/>
    </location>
</feature>
<dbReference type="Proteomes" id="UP000036867">
    <property type="component" value="Unassembled WGS sequence"/>
</dbReference>
<keyword evidence="3" id="KW-1185">Reference proteome</keyword>
<sequence>MFNDKDLLSVNVAKMYYDLDKTQGEIAKALDLSRPTVSKLLKYAKEKNYVNIVINDPRD</sequence>
<dbReference type="Pfam" id="PF12802">
    <property type="entry name" value="MarR_2"/>
    <property type="match status" value="1"/>
</dbReference>
<dbReference type="RefSeq" id="WP_053416946.1">
    <property type="nucleotide sequence ID" value="NZ_LILB01000005.1"/>
</dbReference>
<evidence type="ECO:0000259" key="1">
    <source>
        <dbReference type="Pfam" id="PF12802"/>
    </source>
</evidence>
<dbReference type="Gene3D" id="1.10.10.60">
    <property type="entry name" value="Homeodomain-like"/>
    <property type="match status" value="1"/>
</dbReference>
<dbReference type="GO" id="GO:0003700">
    <property type="term" value="F:DNA-binding transcription factor activity"/>
    <property type="evidence" value="ECO:0007669"/>
    <property type="project" value="InterPro"/>
</dbReference>
<dbReference type="AlphaFoldDB" id="A0A0M0LCY8"/>
<name>A0A0M0LCY8_9BACL</name>
<organism evidence="2 3">
    <name type="scientific">Viridibacillus arvi</name>
    <dbReference type="NCBI Taxonomy" id="263475"/>
    <lineage>
        <taxon>Bacteria</taxon>
        <taxon>Bacillati</taxon>
        <taxon>Bacillota</taxon>
        <taxon>Bacilli</taxon>
        <taxon>Bacillales</taxon>
        <taxon>Caryophanaceae</taxon>
        <taxon>Viridibacillus</taxon>
    </lineage>
</organism>
<dbReference type="InterPro" id="IPR051054">
    <property type="entry name" value="SorC_transcr_regulators"/>
</dbReference>
<dbReference type="InterPro" id="IPR013324">
    <property type="entry name" value="RNA_pol_sigma_r3/r4-like"/>
</dbReference>
<evidence type="ECO:0000313" key="3">
    <source>
        <dbReference type="Proteomes" id="UP000036867"/>
    </source>
</evidence>
<gene>
    <name evidence="2" type="ORF">AMD00_10035</name>
</gene>
<protein>
    <recommendedName>
        <fullName evidence="1">HTH marR-type domain-containing protein</fullName>
    </recommendedName>
</protein>
<comment type="caution">
    <text evidence="2">The sequence shown here is derived from an EMBL/GenBank/DDBJ whole genome shotgun (WGS) entry which is preliminary data.</text>
</comment>
<proteinExistence type="predicted"/>
<dbReference type="PANTHER" id="PTHR34294">
    <property type="entry name" value="TRANSCRIPTIONAL REGULATOR-RELATED"/>
    <property type="match status" value="1"/>
</dbReference>
<dbReference type="SUPFAM" id="SSF88659">
    <property type="entry name" value="Sigma3 and sigma4 domains of RNA polymerase sigma factors"/>
    <property type="match status" value="1"/>
</dbReference>
<dbReference type="GeneID" id="301136438"/>
<dbReference type="InterPro" id="IPR000835">
    <property type="entry name" value="HTH_MarR-typ"/>
</dbReference>
<evidence type="ECO:0000313" key="2">
    <source>
        <dbReference type="EMBL" id="KOO48762.1"/>
    </source>
</evidence>
<dbReference type="OrthoDB" id="58802at2"/>
<dbReference type="PANTHER" id="PTHR34294:SF1">
    <property type="entry name" value="TRANSCRIPTIONAL REGULATOR LSRR"/>
    <property type="match status" value="1"/>
</dbReference>
<dbReference type="PATRIC" id="fig|263475.3.peg.3214"/>
<dbReference type="EMBL" id="LILB01000005">
    <property type="protein sequence ID" value="KOO48762.1"/>
    <property type="molecule type" value="Genomic_DNA"/>
</dbReference>